<evidence type="ECO:0000313" key="2">
    <source>
        <dbReference type="Proteomes" id="UP001207582"/>
    </source>
</evidence>
<dbReference type="RefSeq" id="WP_264772255.1">
    <property type="nucleotide sequence ID" value="NZ_JAPDOG010000011.1"/>
</dbReference>
<comment type="caution">
    <text evidence="1">The sequence shown here is derived from an EMBL/GenBank/DDBJ whole genome shotgun (WGS) entry which is preliminary data.</text>
</comment>
<accession>A0ABT3J4A9</accession>
<sequence>MISLHTRGLDPDRAARMAAALREMSLGDPVETRGVSVLAGLMSAKFEAVQAAADFQTVQLEAEDDSPRMN</sequence>
<dbReference type="Proteomes" id="UP001207582">
    <property type="component" value="Unassembled WGS sequence"/>
</dbReference>
<keyword evidence="2" id="KW-1185">Reference proteome</keyword>
<proteinExistence type="predicted"/>
<reference evidence="1 2" key="1">
    <citation type="submission" date="2022-10" db="EMBL/GenBank/DDBJ databases">
        <title>Defluviimonas sp. CAU 1641 isolated from mud.</title>
        <authorList>
            <person name="Kim W."/>
        </authorList>
    </citation>
    <scope>NUCLEOTIDE SEQUENCE [LARGE SCALE GENOMIC DNA]</scope>
    <source>
        <strain evidence="1 2">CAU 1641</strain>
    </source>
</reference>
<organism evidence="1 2">
    <name type="scientific">Defluviimonas salinarum</name>
    <dbReference type="NCBI Taxonomy" id="2992147"/>
    <lineage>
        <taxon>Bacteria</taxon>
        <taxon>Pseudomonadati</taxon>
        <taxon>Pseudomonadota</taxon>
        <taxon>Alphaproteobacteria</taxon>
        <taxon>Rhodobacterales</taxon>
        <taxon>Paracoccaceae</taxon>
        <taxon>Albidovulum</taxon>
    </lineage>
</organism>
<name>A0ABT3J4A9_9RHOB</name>
<gene>
    <name evidence="1" type="ORF">OM960_13100</name>
</gene>
<protein>
    <submittedName>
        <fullName evidence="1">Uncharacterized protein</fullName>
    </submittedName>
</protein>
<evidence type="ECO:0000313" key="1">
    <source>
        <dbReference type="EMBL" id="MCW3782522.1"/>
    </source>
</evidence>
<dbReference type="EMBL" id="JAPDOG010000011">
    <property type="protein sequence ID" value="MCW3782522.1"/>
    <property type="molecule type" value="Genomic_DNA"/>
</dbReference>